<proteinExistence type="predicted"/>
<reference evidence="3" key="1">
    <citation type="submission" date="2020-03" db="EMBL/GenBank/DDBJ databases">
        <title>The deep terrestrial virosphere.</title>
        <authorList>
            <person name="Holmfeldt K."/>
            <person name="Nilsson E."/>
            <person name="Simone D."/>
            <person name="Lopez-Fernandez M."/>
            <person name="Wu X."/>
            <person name="de Brujin I."/>
            <person name="Lundin D."/>
            <person name="Andersson A."/>
            <person name="Bertilsson S."/>
            <person name="Dopson M."/>
        </authorList>
    </citation>
    <scope>NUCLEOTIDE SEQUENCE</scope>
    <source>
        <strain evidence="2">MM171A00865</strain>
        <strain evidence="3">MM171B00812</strain>
    </source>
</reference>
<gene>
    <name evidence="2" type="ORF">MM171A00865_0021</name>
    <name evidence="3" type="ORF">MM171B00812_0006</name>
</gene>
<evidence type="ECO:0000313" key="3">
    <source>
        <dbReference type="EMBL" id="QJB03283.1"/>
    </source>
</evidence>
<feature type="transmembrane region" description="Helical" evidence="1">
    <location>
        <begin position="65"/>
        <end position="82"/>
    </location>
</feature>
<dbReference type="EMBL" id="MT143669">
    <property type="protein sequence ID" value="QJA99831.1"/>
    <property type="molecule type" value="Genomic_DNA"/>
</dbReference>
<keyword evidence="1" id="KW-0812">Transmembrane</keyword>
<dbReference type="EMBL" id="MT143837">
    <property type="protein sequence ID" value="QJB03283.1"/>
    <property type="molecule type" value="Genomic_DNA"/>
</dbReference>
<dbReference type="AlphaFoldDB" id="A0A6M3MCG9"/>
<evidence type="ECO:0000313" key="2">
    <source>
        <dbReference type="EMBL" id="QJA99831.1"/>
    </source>
</evidence>
<protein>
    <recommendedName>
        <fullName evidence="4">YokE-like PH domain-containing protein</fullName>
    </recommendedName>
</protein>
<feature type="transmembrane region" description="Helical" evidence="1">
    <location>
        <begin position="88"/>
        <end position="104"/>
    </location>
</feature>
<sequence length="149" mass="16790">MSSEGLLNHLLRDENVLGSCLDGGYEFIVTNKRVLKYKQKGSVFSTEVLHDLSYREITSLTLMKTGWSLKAAIIGTILIIIGLSSEDLRLLLLFGILALIYSYLQQKNYFQFKGPGLLASTSESEIWRINTVKATDVQSFVRIVRDNLI</sequence>
<organism evidence="3">
    <name type="scientific">viral metagenome</name>
    <dbReference type="NCBI Taxonomy" id="1070528"/>
    <lineage>
        <taxon>unclassified sequences</taxon>
        <taxon>metagenomes</taxon>
        <taxon>organismal metagenomes</taxon>
    </lineage>
</organism>
<keyword evidence="1" id="KW-1133">Transmembrane helix</keyword>
<accession>A0A6M3MCG9</accession>
<name>A0A6M3MCG9_9ZZZZ</name>
<evidence type="ECO:0000256" key="1">
    <source>
        <dbReference type="SAM" id="Phobius"/>
    </source>
</evidence>
<evidence type="ECO:0008006" key="4">
    <source>
        <dbReference type="Google" id="ProtNLM"/>
    </source>
</evidence>
<keyword evidence="1" id="KW-0472">Membrane</keyword>